<evidence type="ECO:0000313" key="3">
    <source>
        <dbReference type="EMBL" id="OBQ26553.1"/>
    </source>
</evidence>
<feature type="region of interest" description="Disordered" evidence="1">
    <location>
        <begin position="82"/>
        <end position="104"/>
    </location>
</feature>
<dbReference type="EMBL" id="LJOY01000010">
    <property type="protein sequence ID" value="OBQ26553.1"/>
    <property type="molecule type" value="Genomic_DNA"/>
</dbReference>
<name>A0A1B7VZX5_APHFL</name>
<dbReference type="PATRIC" id="fig|1710894.3.peg.1609"/>
<dbReference type="Proteomes" id="UP000092382">
    <property type="component" value="Unassembled WGS sequence"/>
</dbReference>
<gene>
    <name evidence="3" type="ORF">AN481_04835</name>
</gene>
<proteinExistence type="predicted"/>
<dbReference type="AlphaFoldDB" id="A0A1B7VZX5"/>
<evidence type="ECO:0000256" key="2">
    <source>
        <dbReference type="SAM" id="SignalP"/>
    </source>
</evidence>
<dbReference type="STRING" id="1803587.GCA_001593825_01338"/>
<feature type="region of interest" description="Disordered" evidence="1">
    <location>
        <begin position="139"/>
        <end position="158"/>
    </location>
</feature>
<protein>
    <submittedName>
        <fullName evidence="3">Uncharacterized protein</fullName>
    </submittedName>
</protein>
<feature type="chain" id="PRO_5008600081" evidence="2">
    <location>
        <begin position="24"/>
        <end position="158"/>
    </location>
</feature>
<reference evidence="3 4" key="1">
    <citation type="submission" date="2015-09" db="EMBL/GenBank/DDBJ databases">
        <title>Whole genome shotgun sequence assembly of Aphanizomenon flos-aquae UKL13.</title>
        <authorList>
            <person name="Driscoll C."/>
        </authorList>
    </citation>
    <scope>NUCLEOTIDE SEQUENCE [LARGE SCALE GENOMIC DNA]</scope>
    <source>
        <strain evidence="3">MDT13</strain>
    </source>
</reference>
<comment type="caution">
    <text evidence="3">The sequence shown here is derived from an EMBL/GenBank/DDBJ whole genome shotgun (WGS) entry which is preliminary data.</text>
</comment>
<sequence>MFRRVLCSLSLAASIVIVSSASSYGVTPNGRQIAEAAKIAQKIIQKKKPLDAWKTSGQLIKTSGEIVRDVGTGAGLYCLGTKQAPPCPRSDSSDNKTNSQPKRVFENATHNFQKPNPLLQGNGVFQASPLVGERFGDLKMKPTHNLQKPNPLLQGNGF</sequence>
<keyword evidence="2" id="KW-0732">Signal</keyword>
<organism evidence="3 4">
    <name type="scientific">Aphanizomenon flos-aquae LD13</name>
    <dbReference type="NCBI Taxonomy" id="1710894"/>
    <lineage>
        <taxon>Bacteria</taxon>
        <taxon>Bacillati</taxon>
        <taxon>Cyanobacteriota</taxon>
        <taxon>Cyanophyceae</taxon>
        <taxon>Nostocales</taxon>
        <taxon>Aphanizomenonaceae</taxon>
        <taxon>Aphanizomenon</taxon>
    </lineage>
</organism>
<evidence type="ECO:0000256" key="1">
    <source>
        <dbReference type="SAM" id="MobiDB-lite"/>
    </source>
</evidence>
<accession>A0A1B7VZX5</accession>
<evidence type="ECO:0000313" key="4">
    <source>
        <dbReference type="Proteomes" id="UP000092382"/>
    </source>
</evidence>
<feature type="signal peptide" evidence="2">
    <location>
        <begin position="1"/>
        <end position="23"/>
    </location>
</feature>